<keyword evidence="3 5" id="KW-0342">GTP-binding</keyword>
<dbReference type="Proteomes" id="UP000029964">
    <property type="component" value="Unassembled WGS sequence"/>
</dbReference>
<evidence type="ECO:0000256" key="5">
    <source>
        <dbReference type="PIRSR" id="PIRSR601019-1"/>
    </source>
</evidence>
<protein>
    <submittedName>
        <fullName evidence="7">Guanine nucleotide-binding protein subunit alpha-like protein</fullName>
    </submittedName>
</protein>
<dbReference type="GO" id="GO:0000750">
    <property type="term" value="P:pheromone-dependent signal transduction involved in conjugation with cellular fusion"/>
    <property type="evidence" value="ECO:0007669"/>
    <property type="project" value="TreeGrafter"/>
</dbReference>
<keyword evidence="6" id="KW-0460">Magnesium</keyword>
<dbReference type="PROSITE" id="PS51882">
    <property type="entry name" value="G_ALPHA"/>
    <property type="match status" value="1"/>
</dbReference>
<dbReference type="PANTHER" id="PTHR10218">
    <property type="entry name" value="GTP-BINDING PROTEIN ALPHA SUBUNIT"/>
    <property type="match status" value="1"/>
</dbReference>
<keyword evidence="2 5" id="KW-0547">Nucleotide-binding</keyword>
<feature type="binding site" evidence="5">
    <location>
        <begin position="258"/>
        <end position="261"/>
    </location>
    <ligand>
        <name>GTP</name>
        <dbReference type="ChEBI" id="CHEBI:37565"/>
    </ligand>
</feature>
<gene>
    <name evidence="7" type="ORF">ACRE_021220</name>
</gene>
<comment type="caution">
    <text evidence="7">The sequence shown here is derived from an EMBL/GenBank/DDBJ whole genome shotgun (WGS) entry which is preliminary data.</text>
</comment>
<organism evidence="7 8">
    <name type="scientific">Hapsidospora chrysogenum (strain ATCC 11550 / CBS 779.69 / DSM 880 / IAM 14645 / JCM 23072 / IMI 49137)</name>
    <name type="common">Acremonium chrysogenum</name>
    <dbReference type="NCBI Taxonomy" id="857340"/>
    <lineage>
        <taxon>Eukaryota</taxon>
        <taxon>Fungi</taxon>
        <taxon>Dikarya</taxon>
        <taxon>Ascomycota</taxon>
        <taxon>Pezizomycotina</taxon>
        <taxon>Sordariomycetes</taxon>
        <taxon>Hypocreomycetidae</taxon>
        <taxon>Hypocreales</taxon>
        <taxon>Bionectriaceae</taxon>
        <taxon>Hapsidospora</taxon>
    </lineage>
</organism>
<dbReference type="AlphaFoldDB" id="A0A086TCC5"/>
<evidence type="ECO:0000256" key="2">
    <source>
        <dbReference type="ARBA" id="ARBA00022741"/>
    </source>
</evidence>
<dbReference type="Gene3D" id="3.40.50.300">
    <property type="entry name" value="P-loop containing nucleotide triphosphate hydrolases"/>
    <property type="match status" value="1"/>
</dbReference>
<dbReference type="OrthoDB" id="5817230at2759"/>
<proteinExistence type="predicted"/>
<keyword evidence="8" id="KW-1185">Reference proteome</keyword>
<dbReference type="SUPFAM" id="SSF52540">
    <property type="entry name" value="P-loop containing nucleoside triphosphate hydrolases"/>
    <property type="match status" value="1"/>
</dbReference>
<dbReference type="STRING" id="857340.A0A086TCC5"/>
<dbReference type="GO" id="GO:0005525">
    <property type="term" value="F:GTP binding"/>
    <property type="evidence" value="ECO:0007669"/>
    <property type="project" value="UniProtKB-KW"/>
</dbReference>
<dbReference type="GO" id="GO:0007186">
    <property type="term" value="P:G protein-coupled receptor signaling pathway"/>
    <property type="evidence" value="ECO:0007669"/>
    <property type="project" value="InterPro"/>
</dbReference>
<dbReference type="SMART" id="SM00275">
    <property type="entry name" value="G_alpha"/>
    <property type="match status" value="1"/>
</dbReference>
<reference evidence="8" key="1">
    <citation type="journal article" date="2014" name="Genome Announc.">
        <title>Genome sequence and annotation of Acremonium chrysogenum, producer of the beta-lactam antibiotic cephalosporin C.</title>
        <authorList>
            <person name="Terfehr D."/>
            <person name="Dahlmann T.A."/>
            <person name="Specht T."/>
            <person name="Zadra I."/>
            <person name="Kuernsteiner H."/>
            <person name="Kueck U."/>
        </authorList>
    </citation>
    <scope>NUCLEOTIDE SEQUENCE [LARGE SCALE GENOMIC DNA]</scope>
    <source>
        <strain evidence="8">ATCC 11550 / CBS 779.69 / DSM 880 / IAM 14645 / JCM 23072 / IMI 49137</strain>
    </source>
</reference>
<dbReference type="HOGENOM" id="CLU_909015_0_0_1"/>
<evidence type="ECO:0000256" key="3">
    <source>
        <dbReference type="ARBA" id="ARBA00023134"/>
    </source>
</evidence>
<evidence type="ECO:0000256" key="4">
    <source>
        <dbReference type="ARBA" id="ARBA00023224"/>
    </source>
</evidence>
<dbReference type="GO" id="GO:0046872">
    <property type="term" value="F:metal ion binding"/>
    <property type="evidence" value="ECO:0007669"/>
    <property type="project" value="UniProtKB-KW"/>
</dbReference>
<dbReference type="GO" id="GO:0031683">
    <property type="term" value="F:G-protein beta/gamma-subunit complex binding"/>
    <property type="evidence" value="ECO:0007669"/>
    <property type="project" value="InterPro"/>
</dbReference>
<evidence type="ECO:0000313" key="8">
    <source>
        <dbReference type="Proteomes" id="UP000029964"/>
    </source>
</evidence>
<dbReference type="Pfam" id="PF00503">
    <property type="entry name" value="G-alpha"/>
    <property type="match status" value="1"/>
</dbReference>
<dbReference type="GO" id="GO:0005737">
    <property type="term" value="C:cytoplasm"/>
    <property type="evidence" value="ECO:0007669"/>
    <property type="project" value="TreeGrafter"/>
</dbReference>
<feature type="binding site" evidence="6">
    <location>
        <position position="38"/>
    </location>
    <ligand>
        <name>Mg(2+)</name>
        <dbReference type="ChEBI" id="CHEBI:18420"/>
    </ligand>
</feature>
<evidence type="ECO:0000256" key="6">
    <source>
        <dbReference type="PIRSR" id="PIRSR601019-2"/>
    </source>
</evidence>
<evidence type="ECO:0000256" key="1">
    <source>
        <dbReference type="ARBA" id="ARBA00022723"/>
    </source>
</evidence>
<dbReference type="InterPro" id="IPR001019">
    <property type="entry name" value="Gprotein_alpha_su"/>
</dbReference>
<dbReference type="GO" id="GO:0005834">
    <property type="term" value="C:heterotrimeric G-protein complex"/>
    <property type="evidence" value="ECO:0007669"/>
    <property type="project" value="TreeGrafter"/>
</dbReference>
<dbReference type="EMBL" id="JPKY01000013">
    <property type="protein sequence ID" value="KFH47007.1"/>
    <property type="molecule type" value="Genomic_DNA"/>
</dbReference>
<accession>A0A086TCC5</accession>
<dbReference type="PRINTS" id="PR00318">
    <property type="entry name" value="GPROTEINA"/>
</dbReference>
<dbReference type="InterPro" id="IPR027417">
    <property type="entry name" value="P-loop_NTPase"/>
</dbReference>
<name>A0A086TCC5_HAPC1</name>
<dbReference type="SUPFAM" id="SSF47895">
    <property type="entry name" value="Transducin (alpha subunit), insertion domain"/>
    <property type="match status" value="1"/>
</dbReference>
<keyword evidence="4" id="KW-0807">Transducer</keyword>
<sequence>MGGVLSSVKRVRGGRAPRDRQSYPTQWLLVGPPGAGKTTFLRQMKIIHHGGYTIGERASLKKDIFTTMIQAMRDTLDSMVPLGLALDDPGLETHARVIAEHSLELESDSLPPHVGRAIDALWRNDTVQECHMRPDVYSNSAVYYFDNINRLAAEDYVPSQHDIMLLDTKATDLSDITYFYGGQLHRFFELDAEQVRQGLPDGPFSALIAFVDLSTYCQPLTSRHDNHGPFDAMVELLGSMSTATTSWPIHTPLIVMFNKMDVFIQKFTLGAFRHHFPDYDGPDEYERAIDHLLGLFNETIDPLWMC</sequence>
<dbReference type="PANTHER" id="PTHR10218:SF302">
    <property type="entry name" value="GUANINE NUCLEOTIDE-BINDING PROTEIN ALPHA-5 SUBUNIT"/>
    <property type="match status" value="1"/>
</dbReference>
<keyword evidence="1 6" id="KW-0479">Metal-binding</keyword>
<evidence type="ECO:0000313" key="7">
    <source>
        <dbReference type="EMBL" id="KFH47007.1"/>
    </source>
</evidence>
<dbReference type="GO" id="GO:0003924">
    <property type="term" value="F:GTPase activity"/>
    <property type="evidence" value="ECO:0007669"/>
    <property type="project" value="InterPro"/>
</dbReference>
<dbReference type="Gene3D" id="1.10.400.10">
    <property type="entry name" value="GI Alpha 1, domain 2-like"/>
    <property type="match status" value="1"/>
</dbReference>
<dbReference type="SMR" id="A0A086TCC5"/>
<dbReference type="GO" id="GO:0001664">
    <property type="term" value="F:G protein-coupled receptor binding"/>
    <property type="evidence" value="ECO:0007669"/>
    <property type="project" value="TreeGrafter"/>
</dbReference>
<dbReference type="InterPro" id="IPR011025">
    <property type="entry name" value="GproteinA_insert"/>
</dbReference>